<keyword evidence="7" id="KW-0479">Metal-binding</keyword>
<dbReference type="SUPFAM" id="SSF48113">
    <property type="entry name" value="Heme-dependent peroxidases"/>
    <property type="match status" value="1"/>
</dbReference>
<comment type="subcellular location">
    <subcellularLocation>
        <location evidence="3">Mitochondrion intermembrane space</location>
    </subcellularLocation>
    <subcellularLocation>
        <location evidence="2">Mitochondrion matrix</location>
    </subcellularLocation>
</comment>
<dbReference type="Pfam" id="PF00141">
    <property type="entry name" value="peroxidase"/>
    <property type="match status" value="1"/>
</dbReference>
<dbReference type="OrthoDB" id="2859658at2759"/>
<dbReference type="Proteomes" id="UP000094565">
    <property type="component" value="Chromosome 2"/>
</dbReference>
<evidence type="ECO:0000256" key="7">
    <source>
        <dbReference type="ARBA" id="ARBA00022723"/>
    </source>
</evidence>
<evidence type="ECO:0000313" key="17">
    <source>
        <dbReference type="EMBL" id="ANZ75698.1"/>
    </source>
</evidence>
<dbReference type="InterPro" id="IPR010255">
    <property type="entry name" value="Haem_peroxidase_sf"/>
</dbReference>
<evidence type="ECO:0000256" key="5">
    <source>
        <dbReference type="ARBA" id="ARBA00022559"/>
    </source>
</evidence>
<dbReference type="EC" id="1.11.1.-" evidence="14"/>
<dbReference type="PANTHER" id="PTHR31356">
    <property type="entry name" value="THYLAKOID LUMENAL 29 KDA PROTEIN, CHLOROPLASTIC-RELATED"/>
    <property type="match status" value="1"/>
</dbReference>
<dbReference type="InterPro" id="IPR019793">
    <property type="entry name" value="Peroxidases_heam-ligand_BS"/>
</dbReference>
<dbReference type="GO" id="GO:0005759">
    <property type="term" value="C:mitochondrial matrix"/>
    <property type="evidence" value="ECO:0007669"/>
    <property type="project" value="UniProtKB-SubCell"/>
</dbReference>
<evidence type="ECO:0000256" key="4">
    <source>
        <dbReference type="ARBA" id="ARBA00005997"/>
    </source>
</evidence>
<keyword evidence="10" id="KW-0408">Iron</keyword>
<dbReference type="Gene3D" id="1.10.520.10">
    <property type="match status" value="1"/>
</dbReference>
<dbReference type="InterPro" id="IPR002016">
    <property type="entry name" value="Haem_peroxidase"/>
</dbReference>
<evidence type="ECO:0000256" key="12">
    <source>
        <dbReference type="ARBA" id="ARBA00038574"/>
    </source>
</evidence>
<keyword evidence="6" id="KW-0349">Heme</keyword>
<comment type="catalytic activity">
    <reaction evidence="13">
        <text>2 Fe(II)-[cytochrome c] + H2O2 + 2 H(+) = 2 Fe(III)-[cytochrome c] + 2 H2O</text>
        <dbReference type="Rhea" id="RHEA:16581"/>
        <dbReference type="Rhea" id="RHEA-COMP:10350"/>
        <dbReference type="Rhea" id="RHEA-COMP:14399"/>
        <dbReference type="ChEBI" id="CHEBI:15377"/>
        <dbReference type="ChEBI" id="CHEBI:15378"/>
        <dbReference type="ChEBI" id="CHEBI:16240"/>
        <dbReference type="ChEBI" id="CHEBI:29033"/>
        <dbReference type="ChEBI" id="CHEBI:29034"/>
        <dbReference type="EC" id="1.11.1.5"/>
    </reaction>
</comment>
<evidence type="ECO:0000256" key="3">
    <source>
        <dbReference type="ARBA" id="ARBA00004569"/>
    </source>
</evidence>
<evidence type="ECO:0000256" key="9">
    <source>
        <dbReference type="ARBA" id="ARBA00023002"/>
    </source>
</evidence>
<keyword evidence="8" id="KW-0809">Transit peptide</keyword>
<keyword evidence="18" id="KW-1185">Reference proteome</keyword>
<dbReference type="PROSITE" id="PS00436">
    <property type="entry name" value="PEROXIDASE_2"/>
    <property type="match status" value="1"/>
</dbReference>
<gene>
    <name evidence="17" type="primary">CCP1</name>
    <name evidence="17" type="ORF">ATY40_BA7502001</name>
</gene>
<dbReference type="InterPro" id="IPR044831">
    <property type="entry name" value="Ccp1-like"/>
</dbReference>
<dbReference type="PRINTS" id="PR00458">
    <property type="entry name" value="PEROXIDASE"/>
</dbReference>
<organism evidence="17 18">
    <name type="scientific">Komagataella pastoris</name>
    <name type="common">Yeast</name>
    <name type="synonym">Pichia pastoris</name>
    <dbReference type="NCBI Taxonomy" id="4922"/>
    <lineage>
        <taxon>Eukaryota</taxon>
        <taxon>Fungi</taxon>
        <taxon>Dikarya</taxon>
        <taxon>Ascomycota</taxon>
        <taxon>Saccharomycotina</taxon>
        <taxon>Pichiomycetes</taxon>
        <taxon>Pichiales</taxon>
        <taxon>Pichiaceae</taxon>
        <taxon>Komagataella</taxon>
    </lineage>
</organism>
<proteinExistence type="inferred from homology"/>
<dbReference type="PANTHER" id="PTHR31356:SF58">
    <property type="entry name" value="CYTOCHROME C PEROXIDASE, MITOCHONDRIAL"/>
    <property type="match status" value="1"/>
</dbReference>
<evidence type="ECO:0000256" key="10">
    <source>
        <dbReference type="ARBA" id="ARBA00023004"/>
    </source>
</evidence>
<dbReference type="GO" id="GO:0046872">
    <property type="term" value="F:metal ion binding"/>
    <property type="evidence" value="ECO:0007669"/>
    <property type="project" value="UniProtKB-UniRule"/>
</dbReference>
<reference evidence="17 18" key="1">
    <citation type="submission" date="2016-02" db="EMBL/GenBank/DDBJ databases">
        <title>Comparative genomic and transcriptomic foundation for Pichia pastoris.</title>
        <authorList>
            <person name="Love K.R."/>
            <person name="Shah K.A."/>
            <person name="Whittaker C.A."/>
            <person name="Wu J."/>
            <person name="Bartlett M.C."/>
            <person name="Ma D."/>
            <person name="Leeson R.L."/>
            <person name="Priest M."/>
            <person name="Young S.K."/>
            <person name="Love J.C."/>
        </authorList>
    </citation>
    <scope>NUCLEOTIDE SEQUENCE [LARGE SCALE GENOMIC DNA]</scope>
    <source>
        <strain evidence="17 18">ATCC 28485</strain>
    </source>
</reference>
<protein>
    <recommendedName>
        <fullName evidence="14">Peroxidase</fullName>
        <ecNumber evidence="14">1.11.1.-</ecNumber>
    </recommendedName>
</protein>
<dbReference type="Gene3D" id="1.10.420.10">
    <property type="entry name" value="Peroxidase, domain 2"/>
    <property type="match status" value="1"/>
</dbReference>
<evidence type="ECO:0000313" key="18">
    <source>
        <dbReference type="Proteomes" id="UP000094565"/>
    </source>
</evidence>
<evidence type="ECO:0000256" key="13">
    <source>
        <dbReference type="ARBA" id="ARBA00049265"/>
    </source>
</evidence>
<dbReference type="InterPro" id="IPR019794">
    <property type="entry name" value="Peroxidases_AS"/>
</dbReference>
<evidence type="ECO:0000259" key="16">
    <source>
        <dbReference type="PROSITE" id="PS50873"/>
    </source>
</evidence>
<sequence length="379" mass="42360">MSSIAFHTFRGSRAKIATALLLTGAVGAGSYHYERKRRQFNNRNNNDNNNRNNRDFAKALFGFSTGTAAATLTDESNVKVATLSDIHSFKEYQQIYNDIAKKIEEEDDFDVDGSAGPNLVRLAWHSAGTYDKNDKNPHTNGGSYGGTMRFSKEGGDGANNGLAKGREFLEPLLKKYTWLSHGDLWTLAGVAAIQEMGGPKIKWRPGRKDLSEEYQAPNGKLPDAAQGPDYVRKFFNRLDFTDREMVALIGAHTLGRCHVTSSGYDGPWDFAPTMFDNGFFTQLQKGVGKGEGQWHLRKWDGPEQYEDNNSNSLMMLPADMALVQDPKFKKIVDEFAASQEAFFNEFAPAFQKLLENGIQFPKESKEFVFRTLDEQSSGL</sequence>
<accession>A0A1B2JD64</accession>
<dbReference type="GO" id="GO:0042744">
    <property type="term" value="P:hydrogen peroxide catabolic process"/>
    <property type="evidence" value="ECO:0007669"/>
    <property type="project" value="TreeGrafter"/>
</dbReference>
<evidence type="ECO:0000256" key="1">
    <source>
        <dbReference type="ARBA" id="ARBA00003917"/>
    </source>
</evidence>
<evidence type="ECO:0000256" key="15">
    <source>
        <dbReference type="SAM" id="MobiDB-lite"/>
    </source>
</evidence>
<evidence type="ECO:0000256" key="2">
    <source>
        <dbReference type="ARBA" id="ARBA00004305"/>
    </source>
</evidence>
<evidence type="ECO:0000256" key="11">
    <source>
        <dbReference type="ARBA" id="ARBA00023128"/>
    </source>
</evidence>
<dbReference type="EMBL" id="CP014585">
    <property type="protein sequence ID" value="ANZ75698.1"/>
    <property type="molecule type" value="Genomic_DNA"/>
</dbReference>
<feature type="domain" description="Plant heme peroxidase family profile" evidence="16">
    <location>
        <begin position="179"/>
        <end position="379"/>
    </location>
</feature>
<dbReference type="GO" id="GO:0000302">
    <property type="term" value="P:response to reactive oxygen species"/>
    <property type="evidence" value="ECO:0007669"/>
    <property type="project" value="TreeGrafter"/>
</dbReference>
<dbReference type="GO" id="GO:0020037">
    <property type="term" value="F:heme binding"/>
    <property type="evidence" value="ECO:0007669"/>
    <property type="project" value="UniProtKB-UniRule"/>
</dbReference>
<dbReference type="InterPro" id="IPR002207">
    <property type="entry name" value="Peroxidase_I"/>
</dbReference>
<dbReference type="PROSITE" id="PS50873">
    <property type="entry name" value="PEROXIDASE_4"/>
    <property type="match status" value="1"/>
</dbReference>
<dbReference type="AlphaFoldDB" id="A0A1B2JD64"/>
<keyword evidence="5 14" id="KW-0575">Peroxidase</keyword>
<keyword evidence="9 14" id="KW-0560">Oxidoreductase</keyword>
<evidence type="ECO:0000256" key="6">
    <source>
        <dbReference type="ARBA" id="ARBA00022617"/>
    </source>
</evidence>
<evidence type="ECO:0000256" key="8">
    <source>
        <dbReference type="ARBA" id="ARBA00022946"/>
    </source>
</evidence>
<comment type="subunit">
    <text evidence="12">Forms a one-to-one complex with cytochrome c.</text>
</comment>
<dbReference type="PRINTS" id="PR00459">
    <property type="entry name" value="ASPEROXIDASE"/>
</dbReference>
<comment type="similarity">
    <text evidence="4">Belongs to the peroxidase family. Cytochrome c peroxidase subfamily.</text>
</comment>
<keyword evidence="11" id="KW-0496">Mitochondrion</keyword>
<evidence type="ECO:0000256" key="14">
    <source>
        <dbReference type="RuleBase" id="RU363051"/>
    </source>
</evidence>
<name>A0A1B2JD64_PICPA</name>
<dbReference type="GO" id="GO:0005758">
    <property type="term" value="C:mitochondrial intermembrane space"/>
    <property type="evidence" value="ECO:0007669"/>
    <property type="project" value="UniProtKB-SubCell"/>
</dbReference>
<dbReference type="GO" id="GO:0004130">
    <property type="term" value="F:cytochrome-c peroxidase activity"/>
    <property type="evidence" value="ECO:0007669"/>
    <property type="project" value="UniProtKB-EC"/>
</dbReference>
<dbReference type="PROSITE" id="PS00435">
    <property type="entry name" value="PEROXIDASE_1"/>
    <property type="match status" value="1"/>
</dbReference>
<dbReference type="GO" id="GO:0034599">
    <property type="term" value="P:cellular response to oxidative stress"/>
    <property type="evidence" value="ECO:0007669"/>
    <property type="project" value="InterPro"/>
</dbReference>
<dbReference type="FunFam" id="1.10.520.10:FF:000005">
    <property type="entry name" value="Cytochrome c peroxidase"/>
    <property type="match status" value="1"/>
</dbReference>
<feature type="region of interest" description="Disordered" evidence="15">
    <location>
        <begin position="131"/>
        <end position="156"/>
    </location>
</feature>
<comment type="function">
    <text evidence="1">Destroys radicals which are normally produced within the cells and which are toxic to biological systems.</text>
</comment>